<dbReference type="Gene3D" id="3.40.430.10">
    <property type="entry name" value="Dihydrofolate Reductase, subunit A"/>
    <property type="match status" value="1"/>
</dbReference>
<dbReference type="PANTHER" id="PTHR38011:SF2">
    <property type="entry name" value="BIFUNCTIONAL DEAMINASE-REDUCTASE DOMAIN PROTEIN"/>
    <property type="match status" value="1"/>
</dbReference>
<dbReference type="EMBL" id="CADCVO010000537">
    <property type="protein sequence ID" value="CAA9521218.1"/>
    <property type="molecule type" value="Genomic_DNA"/>
</dbReference>
<gene>
    <name evidence="2" type="ORF">AVDCRST_MAG13-3392</name>
</gene>
<name>A0A6J4TEE8_9ACTN</name>
<proteinExistence type="predicted"/>
<dbReference type="GO" id="GO:0008703">
    <property type="term" value="F:5-amino-6-(5-phosphoribosylamino)uracil reductase activity"/>
    <property type="evidence" value="ECO:0007669"/>
    <property type="project" value="InterPro"/>
</dbReference>
<accession>A0A6J4TEE8</accession>
<evidence type="ECO:0000313" key="2">
    <source>
        <dbReference type="EMBL" id="CAA9521218.1"/>
    </source>
</evidence>
<dbReference type="GO" id="GO:0004146">
    <property type="term" value="F:dihydrofolate reductase activity"/>
    <property type="evidence" value="ECO:0007669"/>
    <property type="project" value="UniProtKB-EC"/>
</dbReference>
<feature type="domain" description="Bacterial bifunctional deaminase-reductase C-terminal" evidence="1">
    <location>
        <begin position="2"/>
        <end position="186"/>
    </location>
</feature>
<sequence>MKLTVTTFLSLDGTMQAPGGAEEDPSDGFDQGGWMAPLFDEEVGAAITRWFSQADAFLLGRRTYDIFAGYWPQVTDPDPVAQALNTLPKHVASRTLSDPLPWAGAQVLQGDVASAVRELKGQDGRELQVHGSGALVQTLLAEGLVDELRLMTFPVLVGSGRRLFAEGTRPARLELLGSHTTSAGTVIAEYGTGGALRRGTFGVVDGRDELVDDGSAAAG</sequence>
<dbReference type="EC" id="1.5.1.3" evidence="2"/>
<evidence type="ECO:0000259" key="1">
    <source>
        <dbReference type="Pfam" id="PF01872"/>
    </source>
</evidence>
<dbReference type="SUPFAM" id="SSF53597">
    <property type="entry name" value="Dihydrofolate reductase-like"/>
    <property type="match status" value="1"/>
</dbReference>
<dbReference type="AlphaFoldDB" id="A0A6J4TEE8"/>
<keyword evidence="2" id="KW-0560">Oxidoreductase</keyword>
<dbReference type="PANTHER" id="PTHR38011">
    <property type="entry name" value="DIHYDROFOLATE REDUCTASE FAMILY PROTEIN (AFU_ORTHOLOGUE AFUA_8G06820)"/>
    <property type="match status" value="1"/>
</dbReference>
<reference evidence="2" key="1">
    <citation type="submission" date="2020-02" db="EMBL/GenBank/DDBJ databases">
        <authorList>
            <person name="Meier V. D."/>
        </authorList>
    </citation>
    <scope>NUCLEOTIDE SEQUENCE</scope>
    <source>
        <strain evidence="2">AVDCRST_MAG13</strain>
    </source>
</reference>
<dbReference type="InterPro" id="IPR050765">
    <property type="entry name" value="Riboflavin_Biosynth_HTPR"/>
</dbReference>
<dbReference type="InterPro" id="IPR024072">
    <property type="entry name" value="DHFR-like_dom_sf"/>
</dbReference>
<dbReference type="InterPro" id="IPR002734">
    <property type="entry name" value="RibDG_C"/>
</dbReference>
<dbReference type="Pfam" id="PF01872">
    <property type="entry name" value="RibD_C"/>
    <property type="match status" value="1"/>
</dbReference>
<dbReference type="GO" id="GO:0009231">
    <property type="term" value="P:riboflavin biosynthetic process"/>
    <property type="evidence" value="ECO:0007669"/>
    <property type="project" value="InterPro"/>
</dbReference>
<protein>
    <submittedName>
        <fullName evidence="2">Dihydrofolate reductase</fullName>
        <ecNumber evidence="2">1.5.1.3</ecNumber>
    </submittedName>
</protein>
<organism evidence="2">
    <name type="scientific">uncultured Solirubrobacteraceae bacterium</name>
    <dbReference type="NCBI Taxonomy" id="1162706"/>
    <lineage>
        <taxon>Bacteria</taxon>
        <taxon>Bacillati</taxon>
        <taxon>Actinomycetota</taxon>
        <taxon>Thermoleophilia</taxon>
        <taxon>Solirubrobacterales</taxon>
        <taxon>Solirubrobacteraceae</taxon>
        <taxon>environmental samples</taxon>
    </lineage>
</organism>